<feature type="chain" id="PRO_5020403616" evidence="1">
    <location>
        <begin position="17"/>
        <end position="147"/>
    </location>
</feature>
<dbReference type="EMBL" id="PITK01000548">
    <property type="protein sequence ID" value="TBU13049.1"/>
    <property type="molecule type" value="Genomic_DNA"/>
</dbReference>
<accession>A0A4Q9LWC9</accession>
<dbReference type="AlphaFoldDB" id="A0A4Q9LWC9"/>
<dbReference type="Proteomes" id="UP000292282">
    <property type="component" value="Unassembled WGS sequence"/>
</dbReference>
<reference evidence="2 3" key="1">
    <citation type="submission" date="2017-12" db="EMBL/GenBank/DDBJ databases">
        <authorList>
            <person name="Pombert J.-F."/>
            <person name="Haag K.L."/>
            <person name="Ebert D."/>
        </authorList>
    </citation>
    <scope>NUCLEOTIDE SEQUENCE [LARGE SCALE GENOMIC DNA]</scope>
    <source>
        <strain evidence="2">IL-G-3</strain>
    </source>
</reference>
<comment type="caution">
    <text evidence="2">The sequence shown here is derived from an EMBL/GenBank/DDBJ whole genome shotgun (WGS) entry which is preliminary data.</text>
</comment>
<proteinExistence type="predicted"/>
<name>A0A4Q9LWC9_9MICR</name>
<evidence type="ECO:0000256" key="1">
    <source>
        <dbReference type="SAM" id="SignalP"/>
    </source>
</evidence>
<evidence type="ECO:0000313" key="3">
    <source>
        <dbReference type="Proteomes" id="UP000292282"/>
    </source>
</evidence>
<organism evidence="2 3">
    <name type="scientific">Hamiltosporidium tvaerminnensis</name>
    <dbReference type="NCBI Taxonomy" id="1176355"/>
    <lineage>
        <taxon>Eukaryota</taxon>
        <taxon>Fungi</taxon>
        <taxon>Fungi incertae sedis</taxon>
        <taxon>Microsporidia</taxon>
        <taxon>Dubosqiidae</taxon>
        <taxon>Hamiltosporidium</taxon>
    </lineage>
</organism>
<evidence type="ECO:0000313" key="2">
    <source>
        <dbReference type="EMBL" id="TBU13049.1"/>
    </source>
</evidence>
<sequence>MKQLFILFSIFLRLYCSQNHPLYKENDISLIKESEDSEKSNTSEAVTERLLMIALPIKWTKATHYKFLDWIRILPFKPSSNSNVDTRSNQKGIISGQRDSLSANPLTNSDSLQHGSDVIYGIGVSIAITKYSSAWWQAESEYSNTRN</sequence>
<gene>
    <name evidence="2" type="ORF">CWI38_0548p0020</name>
</gene>
<feature type="signal peptide" evidence="1">
    <location>
        <begin position="1"/>
        <end position="16"/>
    </location>
</feature>
<protein>
    <submittedName>
        <fullName evidence="2">Uncharacterized protein</fullName>
    </submittedName>
</protein>
<dbReference type="VEuPathDB" id="MicrosporidiaDB:CWI38_0548p0020"/>
<keyword evidence="3" id="KW-1185">Reference proteome</keyword>
<keyword evidence="1" id="KW-0732">Signal</keyword>